<name>A0AAV4WJ39_CAEEX</name>
<sequence>MTDLSTYLVHKLYFSEIARVLRKLFLQMITNHSSSESRRPSIKPCRKSPRISPKSITSKQKHIKSLPDRLIKRKPSLAISPHTSHSLTEKHRTTLFP</sequence>
<gene>
    <name evidence="2" type="ORF">CEXT_776661</name>
</gene>
<evidence type="ECO:0000313" key="3">
    <source>
        <dbReference type="Proteomes" id="UP001054945"/>
    </source>
</evidence>
<feature type="region of interest" description="Disordered" evidence="1">
    <location>
        <begin position="32"/>
        <end position="97"/>
    </location>
</feature>
<feature type="compositionally biased region" description="Basic residues" evidence="1">
    <location>
        <begin position="40"/>
        <end position="49"/>
    </location>
</feature>
<reference evidence="2 3" key="1">
    <citation type="submission" date="2021-06" db="EMBL/GenBank/DDBJ databases">
        <title>Caerostris extrusa draft genome.</title>
        <authorList>
            <person name="Kono N."/>
            <person name="Arakawa K."/>
        </authorList>
    </citation>
    <scope>NUCLEOTIDE SEQUENCE [LARGE SCALE GENOMIC DNA]</scope>
</reference>
<evidence type="ECO:0000256" key="1">
    <source>
        <dbReference type="SAM" id="MobiDB-lite"/>
    </source>
</evidence>
<comment type="caution">
    <text evidence="2">The sequence shown here is derived from an EMBL/GenBank/DDBJ whole genome shotgun (WGS) entry which is preliminary data.</text>
</comment>
<accession>A0AAV4WJ39</accession>
<feature type="compositionally biased region" description="Basic and acidic residues" evidence="1">
    <location>
        <begin position="87"/>
        <end position="97"/>
    </location>
</feature>
<organism evidence="2 3">
    <name type="scientific">Caerostris extrusa</name>
    <name type="common">Bark spider</name>
    <name type="synonym">Caerostris bankana</name>
    <dbReference type="NCBI Taxonomy" id="172846"/>
    <lineage>
        <taxon>Eukaryota</taxon>
        <taxon>Metazoa</taxon>
        <taxon>Ecdysozoa</taxon>
        <taxon>Arthropoda</taxon>
        <taxon>Chelicerata</taxon>
        <taxon>Arachnida</taxon>
        <taxon>Araneae</taxon>
        <taxon>Araneomorphae</taxon>
        <taxon>Entelegynae</taxon>
        <taxon>Araneoidea</taxon>
        <taxon>Araneidae</taxon>
        <taxon>Caerostris</taxon>
    </lineage>
</organism>
<evidence type="ECO:0000313" key="2">
    <source>
        <dbReference type="EMBL" id="GIY81573.1"/>
    </source>
</evidence>
<keyword evidence="3" id="KW-1185">Reference proteome</keyword>
<dbReference type="Proteomes" id="UP001054945">
    <property type="component" value="Unassembled WGS sequence"/>
</dbReference>
<proteinExistence type="predicted"/>
<dbReference type="AlphaFoldDB" id="A0AAV4WJ39"/>
<protein>
    <submittedName>
        <fullName evidence="2">Uncharacterized protein</fullName>
    </submittedName>
</protein>
<dbReference type="EMBL" id="BPLR01016143">
    <property type="protein sequence ID" value="GIY81573.1"/>
    <property type="molecule type" value="Genomic_DNA"/>
</dbReference>